<proteinExistence type="predicted"/>
<organism evidence="1 2">
    <name type="scientific">Mucilaginibacter paludis DSM 18603</name>
    <dbReference type="NCBI Taxonomy" id="714943"/>
    <lineage>
        <taxon>Bacteria</taxon>
        <taxon>Pseudomonadati</taxon>
        <taxon>Bacteroidota</taxon>
        <taxon>Sphingobacteriia</taxon>
        <taxon>Sphingobacteriales</taxon>
        <taxon>Sphingobacteriaceae</taxon>
        <taxon>Mucilaginibacter</taxon>
    </lineage>
</organism>
<gene>
    <name evidence="1" type="ORF">Mucpa_5161</name>
</gene>
<dbReference type="AlphaFoldDB" id="H1Y381"/>
<dbReference type="HOGENOM" id="CLU_2936577_0_0_10"/>
<evidence type="ECO:0000313" key="1">
    <source>
        <dbReference type="EMBL" id="EHQ29236.1"/>
    </source>
</evidence>
<reference evidence="1" key="1">
    <citation type="submission" date="2011-09" db="EMBL/GenBank/DDBJ databases">
        <title>The permanent draft genome of Mucilaginibacter paludis DSM 18603.</title>
        <authorList>
            <consortium name="US DOE Joint Genome Institute (JGI-PGF)"/>
            <person name="Lucas S."/>
            <person name="Han J."/>
            <person name="Lapidus A."/>
            <person name="Bruce D."/>
            <person name="Goodwin L."/>
            <person name="Pitluck S."/>
            <person name="Peters L."/>
            <person name="Kyrpides N."/>
            <person name="Mavromatis K."/>
            <person name="Ivanova N."/>
            <person name="Mikhailova N."/>
            <person name="Held B."/>
            <person name="Detter J.C."/>
            <person name="Tapia R."/>
            <person name="Han C."/>
            <person name="Land M."/>
            <person name="Hauser L."/>
            <person name="Markowitz V."/>
            <person name="Cheng J.-F."/>
            <person name="Hugenholtz P."/>
            <person name="Woyke T."/>
            <person name="Wu D."/>
            <person name="Tindall B."/>
            <person name="Brambilla E."/>
            <person name="Klenk H.-P."/>
            <person name="Eisen J.A."/>
        </authorList>
    </citation>
    <scope>NUCLEOTIDE SEQUENCE [LARGE SCALE GENOMIC DNA]</scope>
    <source>
        <strain evidence="1">DSM 18603</strain>
    </source>
</reference>
<dbReference type="Proteomes" id="UP000002774">
    <property type="component" value="Chromosome"/>
</dbReference>
<evidence type="ECO:0000313" key="2">
    <source>
        <dbReference type="Proteomes" id="UP000002774"/>
    </source>
</evidence>
<keyword evidence="2" id="KW-1185">Reference proteome</keyword>
<protein>
    <submittedName>
        <fullName evidence="1">Uncharacterized protein</fullName>
    </submittedName>
</protein>
<sequence length="60" mass="7050">MLDFDRAYRYFNSTLLVGFMTNSVGEIFLVYPVEFEAVILFCCFSDEKQINELQFMMVSS</sequence>
<name>H1Y381_9SPHI</name>
<dbReference type="EMBL" id="CM001403">
    <property type="protein sequence ID" value="EHQ29236.1"/>
    <property type="molecule type" value="Genomic_DNA"/>
</dbReference>
<accession>H1Y381</accession>
<dbReference type="STRING" id="714943.Mucpa_5161"/>